<dbReference type="GO" id="GO:0003723">
    <property type="term" value="F:RNA binding"/>
    <property type="evidence" value="ECO:0007669"/>
    <property type="project" value="UniProtKB-UniRule"/>
</dbReference>
<comment type="caution">
    <text evidence="6">The sequence shown here is derived from an EMBL/GenBank/DDBJ whole genome shotgun (WGS) entry which is preliminary data.</text>
</comment>
<dbReference type="InterPro" id="IPR014001">
    <property type="entry name" value="Helicase_ATP-bd"/>
</dbReference>
<dbReference type="PANTHER" id="PTHR24031">
    <property type="entry name" value="RNA HELICASE"/>
    <property type="match status" value="1"/>
</dbReference>
<evidence type="ECO:0000313" key="7">
    <source>
        <dbReference type="Proteomes" id="UP000663827"/>
    </source>
</evidence>
<evidence type="ECO:0000313" key="6">
    <source>
        <dbReference type="EMBL" id="CAE7106059.1"/>
    </source>
</evidence>
<feature type="domain" description="Helicase ATP-binding" evidence="5">
    <location>
        <begin position="323"/>
        <end position="495"/>
    </location>
</feature>
<evidence type="ECO:0000256" key="2">
    <source>
        <dbReference type="ARBA" id="ARBA00022801"/>
    </source>
</evidence>
<dbReference type="InterPro" id="IPR011545">
    <property type="entry name" value="DEAD/DEAH_box_helicase_dom"/>
</dbReference>
<accession>A0A8H3HMI1</accession>
<protein>
    <recommendedName>
        <fullName evidence="4">ATP-dependent RNA helicase</fullName>
        <ecNumber evidence="4">3.6.4.13</ecNumber>
    </recommendedName>
</protein>
<gene>
    <name evidence="6" type="ORF">RDB_LOCUS44371</name>
</gene>
<evidence type="ECO:0000256" key="4">
    <source>
        <dbReference type="RuleBase" id="RU365068"/>
    </source>
</evidence>
<organism evidence="6 7">
    <name type="scientific">Rhizoctonia solani</name>
    <dbReference type="NCBI Taxonomy" id="456999"/>
    <lineage>
        <taxon>Eukaryota</taxon>
        <taxon>Fungi</taxon>
        <taxon>Dikarya</taxon>
        <taxon>Basidiomycota</taxon>
        <taxon>Agaricomycotina</taxon>
        <taxon>Agaricomycetes</taxon>
        <taxon>Cantharellales</taxon>
        <taxon>Ceratobasidiaceae</taxon>
        <taxon>Rhizoctonia</taxon>
    </lineage>
</organism>
<dbReference type="GO" id="GO:0003724">
    <property type="term" value="F:RNA helicase activity"/>
    <property type="evidence" value="ECO:0007669"/>
    <property type="project" value="UniProtKB-EC"/>
</dbReference>
<dbReference type="SUPFAM" id="SSF52540">
    <property type="entry name" value="P-loop containing nucleoside triphosphate hydrolases"/>
    <property type="match status" value="2"/>
</dbReference>
<comment type="catalytic activity">
    <reaction evidence="4">
        <text>ATP + H2O = ADP + phosphate + H(+)</text>
        <dbReference type="Rhea" id="RHEA:13065"/>
        <dbReference type="ChEBI" id="CHEBI:15377"/>
        <dbReference type="ChEBI" id="CHEBI:15378"/>
        <dbReference type="ChEBI" id="CHEBI:30616"/>
        <dbReference type="ChEBI" id="CHEBI:43474"/>
        <dbReference type="ChEBI" id="CHEBI:456216"/>
        <dbReference type="EC" id="3.6.4.13"/>
    </reaction>
</comment>
<keyword evidence="4" id="KW-0347">Helicase</keyword>
<dbReference type="GO" id="GO:0016787">
    <property type="term" value="F:hydrolase activity"/>
    <property type="evidence" value="ECO:0007669"/>
    <property type="project" value="UniProtKB-KW"/>
</dbReference>
<evidence type="ECO:0000256" key="3">
    <source>
        <dbReference type="ARBA" id="ARBA00022840"/>
    </source>
</evidence>
<sequence>MRNVPKLKELNYAQWKNIITNSIKRAKLWDYVDGSIEEPAEHDARNLTTYYDEAAAVRNAILGSLEPSAQKYIEEALDPRDAWLALEKKYLTAEADTDSKLVSIEQQLVNLRLDEGGDVIEHIAEFCRMRCQLNGTRLAIDDQTCISMLYRSLPPSYRQSTLTPEGTEMKDFSALCTRLTYLSQKPEPVDDTLSPTAEDYTTWGVPQDIKAFGLTGDRNPQLAERAAVTCRDCLLKDHKAGTPECPQYEWRKELWGTESSDSIPASGGHFSSEKPLPVNTKRISYEFSEPIKVVLSFDELGLKAQLKKNVNYSQPLAIQQCAILPIIQGRNVLAQAPANHGKTTALAMSLLQGVDSKLSHVQALVLTATSKAATTFQTIIDRLGSNWSVQCFTCDSDLFAGSTLSPLADINNHHIFVGTPDYVLKLIRRNIINMRKLKTVVLDDIDKLIEAGTVDQILEVYRHVPPLAQVIASTTVHSLSILKTIRDILPDPLQISANHNDGMSVGTHFYVMIPPKKKPDVLYAVFSALRVDGLALICCDFNELPEHSWNRTHGFYYLRETEESNSYEGTIKTFRDKLQNIRSTVESYGYYPTYVGNGVSSAILATTDAALSSARLSSIEVPLINYDVPSNVQDYVKRLDYWRFADPGRKQMVITFVTADTDEINIIQDLEKYYGVNIPELLWDEESKRLC</sequence>
<dbReference type="PROSITE" id="PS51192">
    <property type="entry name" value="HELICASE_ATP_BIND_1"/>
    <property type="match status" value="1"/>
</dbReference>
<keyword evidence="3 4" id="KW-0067">ATP-binding</keyword>
<proteinExistence type="inferred from homology"/>
<dbReference type="Gene3D" id="3.40.50.300">
    <property type="entry name" value="P-loop containing nucleotide triphosphate hydrolases"/>
    <property type="match status" value="2"/>
</dbReference>
<dbReference type="SMART" id="SM00487">
    <property type="entry name" value="DEXDc"/>
    <property type="match status" value="1"/>
</dbReference>
<keyword evidence="1 4" id="KW-0547">Nucleotide-binding</keyword>
<keyword evidence="2 4" id="KW-0378">Hydrolase</keyword>
<comment type="domain">
    <text evidence="4">The Q motif is unique to and characteristic of the DEAD box family of RNA helicases and controls ATP binding and hydrolysis.</text>
</comment>
<dbReference type="EMBL" id="CAJNJQ010000879">
    <property type="protein sequence ID" value="CAE7106059.1"/>
    <property type="molecule type" value="Genomic_DNA"/>
</dbReference>
<keyword evidence="4" id="KW-0694">RNA-binding</keyword>
<dbReference type="EC" id="3.6.4.13" evidence="4"/>
<evidence type="ECO:0000256" key="1">
    <source>
        <dbReference type="ARBA" id="ARBA00022741"/>
    </source>
</evidence>
<dbReference type="Pfam" id="PF14223">
    <property type="entry name" value="Retrotran_gag_2"/>
    <property type="match status" value="1"/>
</dbReference>
<name>A0A8H3HMI1_9AGAM</name>
<evidence type="ECO:0000259" key="5">
    <source>
        <dbReference type="PROSITE" id="PS51192"/>
    </source>
</evidence>
<dbReference type="InterPro" id="IPR027417">
    <property type="entry name" value="P-loop_NTPase"/>
</dbReference>
<comment type="similarity">
    <text evidence="4">Belongs to the DEAD box helicase family.</text>
</comment>
<dbReference type="Pfam" id="PF00270">
    <property type="entry name" value="DEAD"/>
    <property type="match status" value="1"/>
</dbReference>
<dbReference type="AlphaFoldDB" id="A0A8H3HMI1"/>
<reference evidence="6" key="1">
    <citation type="submission" date="2021-01" db="EMBL/GenBank/DDBJ databases">
        <authorList>
            <person name="Kaushik A."/>
        </authorList>
    </citation>
    <scope>NUCLEOTIDE SEQUENCE</scope>
    <source>
        <strain evidence="6">AG5</strain>
    </source>
</reference>
<comment type="function">
    <text evidence="4">RNA helicase.</text>
</comment>
<dbReference type="Proteomes" id="UP000663827">
    <property type="component" value="Unassembled WGS sequence"/>
</dbReference>
<dbReference type="GO" id="GO:0005524">
    <property type="term" value="F:ATP binding"/>
    <property type="evidence" value="ECO:0007669"/>
    <property type="project" value="UniProtKB-UniRule"/>
</dbReference>